<proteinExistence type="predicted"/>
<accession>A0A1B2IEA2</accession>
<reference evidence="1 2" key="1">
    <citation type="submission" date="2016-06" db="EMBL/GenBank/DDBJ databases">
        <authorList>
            <person name="Kjaerup R.B."/>
            <person name="Dalgaard T.S."/>
            <person name="Juul-Madsen H.R."/>
        </authorList>
    </citation>
    <scope>NUCLEOTIDE SEQUENCE [LARGE SCALE GENOMIC DNA]</scope>
</reference>
<dbReference type="KEGG" id="vg:29062071"/>
<dbReference type="EMBL" id="KX397369">
    <property type="protein sequence ID" value="ANZ49579.1"/>
    <property type="molecule type" value="Genomic_DNA"/>
</dbReference>
<organism evidence="1 2">
    <name type="scientific">Erwinia phage vB_EamM_Kwan</name>
    <dbReference type="NCBI Taxonomy" id="1883374"/>
    <lineage>
        <taxon>Viruses</taxon>
        <taxon>Duplodnaviria</taxon>
        <taxon>Heunggongvirae</taxon>
        <taxon>Uroviricota</taxon>
        <taxon>Caudoviricetes</taxon>
        <taxon>Chimalliviridae</taxon>
        <taxon>Wellingtonvirus</taxon>
        <taxon>Wellingtonvirus wellington</taxon>
    </lineage>
</organism>
<evidence type="ECO:0000313" key="2">
    <source>
        <dbReference type="Proteomes" id="UP000202923"/>
    </source>
</evidence>
<dbReference type="GeneID" id="29062071"/>
<dbReference type="OrthoDB" id="17733at10239"/>
<protein>
    <submittedName>
        <fullName evidence="1">Uncharacterized protein</fullName>
    </submittedName>
</protein>
<evidence type="ECO:0000313" key="1">
    <source>
        <dbReference type="EMBL" id="ANZ49579.1"/>
    </source>
</evidence>
<dbReference type="Proteomes" id="UP000202923">
    <property type="component" value="Genome"/>
</dbReference>
<gene>
    <name evidence="1" type="ORF">KWAN_227</name>
</gene>
<sequence>MARIPLTPPVNTEGIFKVNTPFSLPQDVMFRVDAISNFADVVRRNEDPYAKYYAPLGISNSDYLEDAKVGASIITFKSNDGQLVFIPDTYIETYPGAAGVSYVRNVLVWDCGPVPDYVDINAMNADAVAVLAKGLGVQVTASVTTLAYEGVISDEDHVRMEAERKARIRETIPLSEQLENALSRNAELQKLNDSLMAIVAANAENAPEAKK</sequence>
<dbReference type="InterPro" id="IPR055618">
    <property type="entry name" value="DUF7194"/>
</dbReference>
<dbReference type="RefSeq" id="YP_009278832.1">
    <property type="nucleotide sequence ID" value="NC_031010.1"/>
</dbReference>
<dbReference type="Pfam" id="PF23824">
    <property type="entry name" value="DUF7194"/>
    <property type="match status" value="1"/>
</dbReference>
<name>A0A1B2IEA2_9CAUD</name>